<accession>A0A1Y0CG83</accession>
<evidence type="ECO:0000313" key="1">
    <source>
        <dbReference type="EMBL" id="ART74298.1"/>
    </source>
</evidence>
<geneLocation type="plasmid" evidence="1 2">
    <name>unnamed2</name>
</geneLocation>
<dbReference type="EMBL" id="CP020811">
    <property type="protein sequence ID" value="ART74298.1"/>
    <property type="molecule type" value="Genomic_DNA"/>
</dbReference>
<protein>
    <submittedName>
        <fullName evidence="1">Uncharacterized protein</fullName>
    </submittedName>
</protein>
<evidence type="ECO:0000313" key="2">
    <source>
        <dbReference type="Proteomes" id="UP000195331"/>
    </source>
</evidence>
<dbReference type="KEGG" id="mdx:BTO20_37305"/>
<sequence length="102" mass="10948">MSSVVAQVLPAHDCCNHSPHAQDAVGAHVATSTALAQARRDLQYAVIMGTDTHRRRQYALSARDEAATVLVAGDATAAQLRYARHYFRAAQQFAAAANRGVM</sequence>
<keyword evidence="2" id="KW-1185">Reference proteome</keyword>
<proteinExistence type="predicted"/>
<dbReference type="RefSeq" id="WP_198344632.1">
    <property type="nucleotide sequence ID" value="NZ_CP020811.1"/>
</dbReference>
<name>A0A1Y0CG83_9MYCO</name>
<keyword evidence="1" id="KW-0614">Plasmid</keyword>
<gene>
    <name evidence="1" type="ORF">BTO20_37305</name>
</gene>
<dbReference type="Proteomes" id="UP000195331">
    <property type="component" value="Plasmid unnamed2"/>
</dbReference>
<reference evidence="1 2" key="1">
    <citation type="submission" date="2017-04" db="EMBL/GenBank/DDBJ databases">
        <title>Whole Genome Sequence of 1,4-Dioxane Degrading Bacterium Mycobacterium dioxanotrophicus PH-06.</title>
        <authorList>
            <person name="He Y."/>
        </authorList>
    </citation>
    <scope>NUCLEOTIDE SEQUENCE [LARGE SCALE GENOMIC DNA]</scope>
    <source>
        <strain evidence="1 2">PH-06</strain>
        <plasmid evidence="1 2">unnamed2</plasmid>
    </source>
</reference>
<organism evidence="1 2">
    <name type="scientific">Mycobacterium dioxanotrophicus</name>
    <dbReference type="NCBI Taxonomy" id="482462"/>
    <lineage>
        <taxon>Bacteria</taxon>
        <taxon>Bacillati</taxon>
        <taxon>Actinomycetota</taxon>
        <taxon>Actinomycetes</taxon>
        <taxon>Mycobacteriales</taxon>
        <taxon>Mycobacteriaceae</taxon>
        <taxon>Mycobacterium</taxon>
    </lineage>
</organism>
<dbReference type="AlphaFoldDB" id="A0A1Y0CG83"/>